<dbReference type="Proteomes" id="UP000734511">
    <property type="component" value="Unassembled WGS sequence"/>
</dbReference>
<dbReference type="EMBL" id="JAATEJ010000028">
    <property type="protein sequence ID" value="NJP47281.1"/>
    <property type="molecule type" value="Genomic_DNA"/>
</dbReference>
<dbReference type="PANTHER" id="PTHR43355">
    <property type="entry name" value="FLAVIN REDUCTASE (NADPH)"/>
    <property type="match status" value="1"/>
</dbReference>
<protein>
    <submittedName>
        <fullName evidence="2">NAD(P)H-binding protein</fullName>
    </submittedName>
</protein>
<dbReference type="Pfam" id="PF13460">
    <property type="entry name" value="NAD_binding_10"/>
    <property type="match status" value="1"/>
</dbReference>
<dbReference type="RefSeq" id="WP_167986115.1">
    <property type="nucleotide sequence ID" value="NZ_JAATEJ010000028.1"/>
</dbReference>
<dbReference type="InterPro" id="IPR051606">
    <property type="entry name" value="Polyketide_Oxido-like"/>
</dbReference>
<dbReference type="Gene3D" id="3.40.50.720">
    <property type="entry name" value="NAD(P)-binding Rossmann-like Domain"/>
    <property type="match status" value="1"/>
</dbReference>
<reference evidence="2 3" key="1">
    <citation type="submission" date="2020-03" db="EMBL/GenBank/DDBJ databases">
        <title>WGS of actinomycetes isolated from Thailand.</title>
        <authorList>
            <person name="Thawai C."/>
        </authorList>
    </citation>
    <scope>NUCLEOTIDE SEQUENCE [LARGE SCALE GENOMIC DNA]</scope>
    <source>
        <strain evidence="2 3">PRB2-1</strain>
    </source>
</reference>
<dbReference type="InterPro" id="IPR036291">
    <property type="entry name" value="NAD(P)-bd_dom_sf"/>
</dbReference>
<name>A0ABX1A0F8_9ACTN</name>
<gene>
    <name evidence="2" type="ORF">HCN08_28335</name>
</gene>
<evidence type="ECO:0000313" key="2">
    <source>
        <dbReference type="EMBL" id="NJP47281.1"/>
    </source>
</evidence>
<dbReference type="SUPFAM" id="SSF51735">
    <property type="entry name" value="NAD(P)-binding Rossmann-fold domains"/>
    <property type="match status" value="1"/>
</dbReference>
<sequence>MRIAVFGGTGGTGRRFVAQALAAGHQLIALVRDPAKAPPAHDGLTVLTGEATSDQGAVTAAVTGADAVVSALGTERTWQGVRAPTVMAEATARIVTAMREAEVARVVWLSGLGVGDTLAEVPPLPRLAYRALLSRVYADKAAGERLLRRSGLDWTLVYPVMMTNGAPTGRYRHGERLELRGVPTVARADVAAFMLGRVTSGDYLHKIAVIAD</sequence>
<keyword evidence="3" id="KW-1185">Reference proteome</keyword>
<comment type="caution">
    <text evidence="2">The sequence shown here is derived from an EMBL/GenBank/DDBJ whole genome shotgun (WGS) entry which is preliminary data.</text>
</comment>
<proteinExistence type="predicted"/>
<dbReference type="PANTHER" id="PTHR43355:SF2">
    <property type="entry name" value="FLAVIN REDUCTASE (NADPH)"/>
    <property type="match status" value="1"/>
</dbReference>
<organism evidence="2 3">
    <name type="scientific">Actinacidiphila epipremni</name>
    <dbReference type="NCBI Taxonomy" id="2053013"/>
    <lineage>
        <taxon>Bacteria</taxon>
        <taxon>Bacillati</taxon>
        <taxon>Actinomycetota</taxon>
        <taxon>Actinomycetes</taxon>
        <taxon>Kitasatosporales</taxon>
        <taxon>Streptomycetaceae</taxon>
        <taxon>Actinacidiphila</taxon>
    </lineage>
</organism>
<dbReference type="InterPro" id="IPR016040">
    <property type="entry name" value="NAD(P)-bd_dom"/>
</dbReference>
<evidence type="ECO:0000313" key="3">
    <source>
        <dbReference type="Proteomes" id="UP000734511"/>
    </source>
</evidence>
<feature type="domain" description="NAD(P)-binding" evidence="1">
    <location>
        <begin position="7"/>
        <end position="196"/>
    </location>
</feature>
<evidence type="ECO:0000259" key="1">
    <source>
        <dbReference type="Pfam" id="PF13460"/>
    </source>
</evidence>
<accession>A0ABX1A0F8</accession>